<dbReference type="SUPFAM" id="SSF50156">
    <property type="entry name" value="PDZ domain-like"/>
    <property type="match status" value="1"/>
</dbReference>
<dbReference type="Proteomes" id="UP000318428">
    <property type="component" value="Unassembled WGS sequence"/>
</dbReference>
<dbReference type="PANTHER" id="PTHR43343:SF3">
    <property type="entry name" value="PROTEASE DO-LIKE 8, CHLOROPLASTIC"/>
    <property type="match status" value="1"/>
</dbReference>
<organism evidence="6 7">
    <name type="scientific">Pseudomonas saxonica</name>
    <dbReference type="NCBI Taxonomy" id="2600598"/>
    <lineage>
        <taxon>Bacteria</taxon>
        <taxon>Pseudomonadati</taxon>
        <taxon>Pseudomonadota</taxon>
        <taxon>Gammaproteobacteria</taxon>
        <taxon>Pseudomonadales</taxon>
        <taxon>Pseudomonadaceae</taxon>
        <taxon>Pseudomonas</taxon>
    </lineage>
</organism>
<feature type="domain" description="PDZ" evidence="5">
    <location>
        <begin position="275"/>
        <end position="374"/>
    </location>
</feature>
<keyword evidence="3" id="KW-0378">Hydrolase</keyword>
<gene>
    <name evidence="6" type="ORF">FJD38_23085</name>
</gene>
<dbReference type="PROSITE" id="PS50106">
    <property type="entry name" value="PDZ"/>
    <property type="match status" value="1"/>
</dbReference>
<dbReference type="InterPro" id="IPR036034">
    <property type="entry name" value="PDZ_sf"/>
</dbReference>
<name>A0ABY3GCF0_9PSED</name>
<evidence type="ECO:0000256" key="3">
    <source>
        <dbReference type="ARBA" id="ARBA00022801"/>
    </source>
</evidence>
<dbReference type="PANTHER" id="PTHR43343">
    <property type="entry name" value="PEPTIDASE S12"/>
    <property type="match status" value="1"/>
</dbReference>
<accession>A0ABY3GCF0</accession>
<dbReference type="InterPro" id="IPR009003">
    <property type="entry name" value="Peptidase_S1_PA"/>
</dbReference>
<dbReference type="Pfam" id="PF13365">
    <property type="entry name" value="Trypsin_2"/>
    <property type="match status" value="1"/>
</dbReference>
<dbReference type="RefSeq" id="WP_146387822.1">
    <property type="nucleotide sequence ID" value="NZ_VFIO01000016.1"/>
</dbReference>
<evidence type="ECO:0000256" key="1">
    <source>
        <dbReference type="ARBA" id="ARBA00010541"/>
    </source>
</evidence>
<keyword evidence="4" id="KW-0812">Transmembrane</keyword>
<evidence type="ECO:0000256" key="2">
    <source>
        <dbReference type="ARBA" id="ARBA00022670"/>
    </source>
</evidence>
<dbReference type="InterPro" id="IPR051201">
    <property type="entry name" value="Chloro_Bact_Ser_Proteases"/>
</dbReference>
<keyword evidence="2" id="KW-0645">Protease</keyword>
<protein>
    <submittedName>
        <fullName evidence="6">Trypsin-like serine protease</fullName>
    </submittedName>
</protein>
<reference evidence="6 7" key="1">
    <citation type="submission" date="2019-06" db="EMBL/GenBank/DDBJ databases">
        <title>Pseudomonas bimorpha sp. nov. isolated from bovine raw milk and skim milk concentrate.</title>
        <authorList>
            <person name="Hofmann K."/>
            <person name="Huptas C."/>
            <person name="Doll E."/>
            <person name="Scherer S."/>
            <person name="Wenning M."/>
        </authorList>
    </citation>
    <scope>NUCLEOTIDE SEQUENCE [LARGE SCALE GENOMIC DNA]</scope>
    <source>
        <strain evidence="6 7">DSM 108989</strain>
    </source>
</reference>
<keyword evidence="4" id="KW-1133">Transmembrane helix</keyword>
<dbReference type="SMART" id="SM00228">
    <property type="entry name" value="PDZ"/>
    <property type="match status" value="1"/>
</dbReference>
<proteinExistence type="inferred from homology"/>
<dbReference type="Gene3D" id="2.30.42.10">
    <property type="match status" value="1"/>
</dbReference>
<dbReference type="InterPro" id="IPR001478">
    <property type="entry name" value="PDZ"/>
</dbReference>
<evidence type="ECO:0000256" key="4">
    <source>
        <dbReference type="SAM" id="Phobius"/>
    </source>
</evidence>
<dbReference type="PRINTS" id="PR00834">
    <property type="entry name" value="PROTEASES2C"/>
</dbReference>
<evidence type="ECO:0000313" key="6">
    <source>
        <dbReference type="EMBL" id="TWR84762.1"/>
    </source>
</evidence>
<dbReference type="Pfam" id="PF13180">
    <property type="entry name" value="PDZ_2"/>
    <property type="match status" value="1"/>
</dbReference>
<evidence type="ECO:0000313" key="7">
    <source>
        <dbReference type="Proteomes" id="UP000318428"/>
    </source>
</evidence>
<sequence length="387" mass="40701">MTYPDPYSRPAPDRFIRRWLVITGCIAALMLLWQFLPAIEAWFSPHETQERTVTPRGDLAADEKTTIELFEKSRGSVVYITTAQLVRDVWSRNVFSVPRGTGSGSGSGFIWDDAGHVVTNFHVIQGASSATVKLADGRDYQAALVGASPAHDIAVLKIGVGFKRPPAVPVGTSADLKVGQKVFAIGNPFGLDWTLTTGIVSALDRTLSGDASGPAIDHLIQTDAAINPGNSGGPLLDSAGRLIGINTAIYSPSGALAGIGFAVPVDTVMRVVQQLIKTGKYIRPALGIEVDEQLNARLQALTGSKGVFVLRVTPGSAAHRAGLVGVEVTAGGIVPGDRVISIDGIAVDDVTTLQARLDDKNVGDVVVLLVEGAGKTREMLVELQPGV</sequence>
<dbReference type="EMBL" id="VFIO01000016">
    <property type="protein sequence ID" value="TWR84762.1"/>
    <property type="molecule type" value="Genomic_DNA"/>
</dbReference>
<dbReference type="InterPro" id="IPR043504">
    <property type="entry name" value="Peptidase_S1_PA_chymotrypsin"/>
</dbReference>
<keyword evidence="4" id="KW-0472">Membrane</keyword>
<keyword evidence="7" id="KW-1185">Reference proteome</keyword>
<evidence type="ECO:0000259" key="5">
    <source>
        <dbReference type="PROSITE" id="PS50106"/>
    </source>
</evidence>
<comment type="similarity">
    <text evidence="1">Belongs to the peptidase S1C family.</text>
</comment>
<feature type="transmembrane region" description="Helical" evidence="4">
    <location>
        <begin position="19"/>
        <end position="36"/>
    </location>
</feature>
<dbReference type="SUPFAM" id="SSF50494">
    <property type="entry name" value="Trypsin-like serine proteases"/>
    <property type="match status" value="1"/>
</dbReference>
<dbReference type="InterPro" id="IPR001940">
    <property type="entry name" value="Peptidase_S1C"/>
</dbReference>
<dbReference type="Gene3D" id="2.40.10.10">
    <property type="entry name" value="Trypsin-like serine proteases"/>
    <property type="match status" value="2"/>
</dbReference>
<comment type="caution">
    <text evidence="6">The sequence shown here is derived from an EMBL/GenBank/DDBJ whole genome shotgun (WGS) entry which is preliminary data.</text>
</comment>